<dbReference type="Gene3D" id="2.60.120.260">
    <property type="entry name" value="Galactose-binding domain-like"/>
    <property type="match status" value="1"/>
</dbReference>
<reference evidence="1 2" key="1">
    <citation type="submission" date="2019-03" db="EMBL/GenBank/DDBJ databases">
        <title>Seongchinamella monodicae gen. nov., sp. nov., a novel member of the Gammaproteobacteria isolated from a tidal mudflat of beach.</title>
        <authorList>
            <person name="Yang H.G."/>
            <person name="Kang J.W."/>
            <person name="Lee S.D."/>
        </authorList>
    </citation>
    <scope>NUCLEOTIDE SEQUENCE [LARGE SCALE GENOMIC DNA]</scope>
    <source>
        <strain evidence="1 2">GH4-78</strain>
    </source>
</reference>
<evidence type="ECO:0000313" key="1">
    <source>
        <dbReference type="EMBL" id="TDG12864.1"/>
    </source>
</evidence>
<proteinExistence type="predicted"/>
<gene>
    <name evidence="1" type="ORF">E2F43_15000</name>
</gene>
<dbReference type="Proteomes" id="UP000295554">
    <property type="component" value="Unassembled WGS sequence"/>
</dbReference>
<keyword evidence="2" id="KW-1185">Reference proteome</keyword>
<protein>
    <recommendedName>
        <fullName evidence="3">CBM-cenC domain-containing protein</fullName>
    </recommendedName>
</protein>
<dbReference type="AlphaFoldDB" id="A0A4R5LQJ4"/>
<dbReference type="RefSeq" id="WP_133214058.1">
    <property type="nucleotide sequence ID" value="NZ_SMSE01000003.1"/>
</dbReference>
<accession>A0A4R5LQJ4</accession>
<dbReference type="OrthoDB" id="8410830at2"/>
<dbReference type="EMBL" id="SMSE01000003">
    <property type="protein sequence ID" value="TDG12864.1"/>
    <property type="molecule type" value="Genomic_DNA"/>
</dbReference>
<sequence>MTGNAPTTASPALRRGLLLAVALFLAWQVITLQVANHYARNADAGDAAAAARALGWDPGQPRALELQARILLADATEDTLPQRAPEAQALLERAVTAEPSRGNNLALLALLRQREHDGSAPVLASLADELAPVHPQVQRNLARYYLLATELDQAVVHAARAMVGKPGLASDYYPLLMQVAADPRARDVLAAIADDPTPFPWWQGFFRHVATNAQELDALRSLVSLRQASTALPLTEYERNLYINRLRREGLVDEAYLHWVNGLGKAQLRSLGYLYDGGFDHDFANDSGFGWVARPPGNSGIRISRGDTYGASNDKALRLSFRGKRVRFSHVYQQVFLAPGAYTVSGRVRPDQLRARRGLQWRLYCSTGAGGTLGESELFVGTGDWRSFQFEVVVPPECSGQTLRLYSAGHRDVDHELDGAIWFDDLQIGLDK</sequence>
<organism evidence="1 2">
    <name type="scientific">Seongchinamella unica</name>
    <dbReference type="NCBI Taxonomy" id="2547392"/>
    <lineage>
        <taxon>Bacteria</taxon>
        <taxon>Pseudomonadati</taxon>
        <taxon>Pseudomonadota</taxon>
        <taxon>Gammaproteobacteria</taxon>
        <taxon>Cellvibrionales</taxon>
        <taxon>Halieaceae</taxon>
        <taxon>Seongchinamella</taxon>
    </lineage>
</organism>
<evidence type="ECO:0000313" key="2">
    <source>
        <dbReference type="Proteomes" id="UP000295554"/>
    </source>
</evidence>
<evidence type="ECO:0008006" key="3">
    <source>
        <dbReference type="Google" id="ProtNLM"/>
    </source>
</evidence>
<comment type="caution">
    <text evidence="1">The sequence shown here is derived from an EMBL/GenBank/DDBJ whole genome shotgun (WGS) entry which is preliminary data.</text>
</comment>
<name>A0A4R5LQJ4_9GAMM</name>